<dbReference type="Pfam" id="PF04685">
    <property type="entry name" value="DUF608"/>
    <property type="match status" value="1"/>
</dbReference>
<gene>
    <name evidence="2" type="ORF">PXEA_LOCUS4384</name>
</gene>
<evidence type="ECO:0000313" key="3">
    <source>
        <dbReference type="Proteomes" id="UP000784294"/>
    </source>
</evidence>
<protein>
    <recommendedName>
        <fullName evidence="1">Glycosyl-hydrolase family 116 catalytic region domain-containing protein</fullName>
    </recommendedName>
</protein>
<sequence length="70" mass="7461">MNTICDNNWLGISNGRMGAINGMMPGGRADISSIQSEEFWIGVNYALASVLLAEIGGPRRCGFGFGRVLP</sequence>
<dbReference type="EMBL" id="CAAALY010010368">
    <property type="protein sequence ID" value="VEL10944.1"/>
    <property type="molecule type" value="Genomic_DNA"/>
</dbReference>
<reference evidence="2" key="1">
    <citation type="submission" date="2018-11" db="EMBL/GenBank/DDBJ databases">
        <authorList>
            <consortium name="Pathogen Informatics"/>
        </authorList>
    </citation>
    <scope>NUCLEOTIDE SEQUENCE</scope>
</reference>
<organism evidence="2 3">
    <name type="scientific">Protopolystoma xenopodis</name>
    <dbReference type="NCBI Taxonomy" id="117903"/>
    <lineage>
        <taxon>Eukaryota</taxon>
        <taxon>Metazoa</taxon>
        <taxon>Spiralia</taxon>
        <taxon>Lophotrochozoa</taxon>
        <taxon>Platyhelminthes</taxon>
        <taxon>Monogenea</taxon>
        <taxon>Polyopisthocotylea</taxon>
        <taxon>Polystomatidea</taxon>
        <taxon>Polystomatidae</taxon>
        <taxon>Protopolystoma</taxon>
    </lineage>
</organism>
<keyword evidence="3" id="KW-1185">Reference proteome</keyword>
<evidence type="ECO:0000259" key="1">
    <source>
        <dbReference type="Pfam" id="PF04685"/>
    </source>
</evidence>
<accession>A0A448WG39</accession>
<comment type="caution">
    <text evidence="2">The sequence shown here is derived from an EMBL/GenBank/DDBJ whole genome shotgun (WGS) entry which is preliminary data.</text>
</comment>
<dbReference type="AlphaFoldDB" id="A0A448WG39"/>
<dbReference type="GO" id="GO:0008422">
    <property type="term" value="F:beta-glucosidase activity"/>
    <property type="evidence" value="ECO:0007669"/>
    <property type="project" value="TreeGrafter"/>
</dbReference>
<evidence type="ECO:0000313" key="2">
    <source>
        <dbReference type="EMBL" id="VEL10944.1"/>
    </source>
</evidence>
<dbReference type="PANTHER" id="PTHR12654:SF0">
    <property type="entry name" value="NON-LYSOSOMAL GLUCOSYLCERAMIDASE"/>
    <property type="match status" value="1"/>
</dbReference>
<feature type="domain" description="Glycosyl-hydrolase family 116 catalytic region" evidence="1">
    <location>
        <begin position="2"/>
        <end position="54"/>
    </location>
</feature>
<name>A0A448WG39_9PLAT</name>
<dbReference type="Proteomes" id="UP000784294">
    <property type="component" value="Unassembled WGS sequence"/>
</dbReference>
<dbReference type="PANTHER" id="PTHR12654">
    <property type="entry name" value="BILE ACID BETA-GLUCOSIDASE-RELATED"/>
    <property type="match status" value="1"/>
</dbReference>
<proteinExistence type="predicted"/>
<dbReference type="OrthoDB" id="730489at2759"/>
<dbReference type="InterPro" id="IPR006775">
    <property type="entry name" value="GH116_catalytic"/>
</dbReference>
<dbReference type="InterPro" id="IPR052566">
    <property type="entry name" value="Non-lysos_glucosylceramidase"/>
</dbReference>